<evidence type="ECO:0000256" key="2">
    <source>
        <dbReference type="ARBA" id="ARBA00025223"/>
    </source>
</evidence>
<feature type="region of interest" description="Disordered" evidence="3">
    <location>
        <begin position="226"/>
        <end position="267"/>
    </location>
</feature>
<gene>
    <name evidence="4" type="ORF">LIER_19306</name>
</gene>
<evidence type="ECO:0000256" key="1">
    <source>
        <dbReference type="ARBA" id="ARBA00010020"/>
    </source>
</evidence>
<keyword evidence="5" id="KW-1185">Reference proteome</keyword>
<organism evidence="4 5">
    <name type="scientific">Lithospermum erythrorhizon</name>
    <name type="common">Purple gromwell</name>
    <name type="synonym">Lithospermum officinale var. erythrorhizon</name>
    <dbReference type="NCBI Taxonomy" id="34254"/>
    <lineage>
        <taxon>Eukaryota</taxon>
        <taxon>Viridiplantae</taxon>
        <taxon>Streptophyta</taxon>
        <taxon>Embryophyta</taxon>
        <taxon>Tracheophyta</taxon>
        <taxon>Spermatophyta</taxon>
        <taxon>Magnoliopsida</taxon>
        <taxon>eudicotyledons</taxon>
        <taxon>Gunneridae</taxon>
        <taxon>Pentapetalae</taxon>
        <taxon>asterids</taxon>
        <taxon>lamiids</taxon>
        <taxon>Boraginales</taxon>
        <taxon>Boraginaceae</taxon>
        <taxon>Boraginoideae</taxon>
        <taxon>Lithospermeae</taxon>
        <taxon>Lithospermum</taxon>
    </lineage>
</organism>
<evidence type="ECO:0000313" key="5">
    <source>
        <dbReference type="Proteomes" id="UP001454036"/>
    </source>
</evidence>
<proteinExistence type="inferred from homology"/>
<feature type="compositionally biased region" description="Polar residues" evidence="3">
    <location>
        <begin position="229"/>
        <end position="242"/>
    </location>
</feature>
<dbReference type="Gene3D" id="6.10.140.1620">
    <property type="match status" value="1"/>
</dbReference>
<protein>
    <submittedName>
        <fullName evidence="4">Scaffold/adaptor protein</fullName>
    </submittedName>
</protein>
<comment type="caution">
    <text evidence="4">The sequence shown here is derived from an EMBL/GenBank/DDBJ whole genome shotgun (WGS) entry which is preliminary data.</text>
</comment>
<feature type="compositionally biased region" description="Low complexity" evidence="3">
    <location>
        <begin position="184"/>
        <end position="198"/>
    </location>
</feature>
<comment type="similarity">
    <text evidence="1">Belongs to the ABI family.</text>
</comment>
<sequence length="296" mass="33753">MNPSQETYNHDEVLMQHSLNFTDSLKDLKNLQEQLYSAAEYFEVSYEKDDHKQFVIESFKEYATKALVSTVDHLGSVASKLNGLLEEKTTQLSETKLQFYCLEKRLQTWQELIDLNGQAQQSLVLRAPKYHKQYMVTSGKLVNVDGLNESVYEKKTLSPFINVQSTKQAFQPGRSVSLPLPRKSNSTGPSSTESSPSPTAFTFLVNTFKNKEQGKRSVSPFRLGLKRSGSFNMRSNPSSSLIPSEPRRSVIRSVNPARSSEQEDLYSKKSKHLFKALLSMHRPRKEGMPSRFRDDR</sequence>
<evidence type="ECO:0000256" key="3">
    <source>
        <dbReference type="SAM" id="MobiDB-lite"/>
    </source>
</evidence>
<evidence type="ECO:0000313" key="4">
    <source>
        <dbReference type="EMBL" id="GAA0163441.1"/>
    </source>
</evidence>
<comment type="function">
    <text evidence="2">Involved in regulation of actin and microtubule organization. Part of a WAVE complex that activates the Arp2/3 complex.</text>
</comment>
<dbReference type="Proteomes" id="UP001454036">
    <property type="component" value="Unassembled WGS sequence"/>
</dbReference>
<feature type="region of interest" description="Disordered" evidence="3">
    <location>
        <begin position="172"/>
        <end position="198"/>
    </location>
</feature>
<dbReference type="PANTHER" id="PTHR10460:SF34">
    <property type="entry name" value="PROTEIN ABIL2-LIKE"/>
    <property type="match status" value="1"/>
</dbReference>
<dbReference type="InterPro" id="IPR028457">
    <property type="entry name" value="ABI"/>
</dbReference>
<reference evidence="4 5" key="1">
    <citation type="submission" date="2024-01" db="EMBL/GenBank/DDBJ databases">
        <title>The complete chloroplast genome sequence of Lithospermum erythrorhizon: insights into the phylogenetic relationship among Boraginaceae species and the maternal lineages of purple gromwells.</title>
        <authorList>
            <person name="Okada T."/>
            <person name="Watanabe K."/>
        </authorList>
    </citation>
    <scope>NUCLEOTIDE SEQUENCE [LARGE SCALE GENOMIC DNA]</scope>
</reference>
<dbReference type="PANTHER" id="PTHR10460">
    <property type="entry name" value="ABL INTERACTOR FAMILY MEMBER"/>
    <property type="match status" value="1"/>
</dbReference>
<name>A0AAV3QJJ7_LITER</name>
<dbReference type="AlphaFoldDB" id="A0AAV3QJJ7"/>
<dbReference type="EMBL" id="BAABME010004748">
    <property type="protein sequence ID" value="GAA0163441.1"/>
    <property type="molecule type" value="Genomic_DNA"/>
</dbReference>
<accession>A0AAV3QJJ7</accession>